<keyword evidence="3" id="KW-1185">Reference proteome</keyword>
<protein>
    <submittedName>
        <fullName evidence="2">Uncharacterized protein</fullName>
    </submittedName>
</protein>
<feature type="region of interest" description="Disordered" evidence="1">
    <location>
        <begin position="38"/>
        <end position="58"/>
    </location>
</feature>
<name>A0AA88NE93_TACVA</name>
<dbReference type="AlphaFoldDB" id="A0AA88NE93"/>
<evidence type="ECO:0000313" key="3">
    <source>
        <dbReference type="Proteomes" id="UP001187315"/>
    </source>
</evidence>
<dbReference type="Proteomes" id="UP001187315">
    <property type="component" value="Unassembled WGS sequence"/>
</dbReference>
<dbReference type="EMBL" id="JAVHJS010000006">
    <property type="protein sequence ID" value="KAK2854414.1"/>
    <property type="molecule type" value="Genomic_DNA"/>
</dbReference>
<gene>
    <name evidence="2" type="ORF">Q7C36_006283</name>
</gene>
<proteinExistence type="predicted"/>
<organism evidence="2 3">
    <name type="scientific">Tachysurus vachellii</name>
    <name type="common">Darkbarbel catfish</name>
    <name type="synonym">Pelteobagrus vachellii</name>
    <dbReference type="NCBI Taxonomy" id="175792"/>
    <lineage>
        <taxon>Eukaryota</taxon>
        <taxon>Metazoa</taxon>
        <taxon>Chordata</taxon>
        <taxon>Craniata</taxon>
        <taxon>Vertebrata</taxon>
        <taxon>Euteleostomi</taxon>
        <taxon>Actinopterygii</taxon>
        <taxon>Neopterygii</taxon>
        <taxon>Teleostei</taxon>
        <taxon>Ostariophysi</taxon>
        <taxon>Siluriformes</taxon>
        <taxon>Bagridae</taxon>
        <taxon>Tachysurus</taxon>
    </lineage>
</organism>
<comment type="caution">
    <text evidence="2">The sequence shown here is derived from an EMBL/GenBank/DDBJ whole genome shotgun (WGS) entry which is preliminary data.</text>
</comment>
<accession>A0AA88NE93</accession>
<reference evidence="2" key="1">
    <citation type="submission" date="2023-08" db="EMBL/GenBank/DDBJ databases">
        <title>Pelteobagrus vachellii genome.</title>
        <authorList>
            <person name="Liu H."/>
        </authorList>
    </citation>
    <scope>NUCLEOTIDE SEQUENCE</scope>
    <source>
        <strain evidence="2">PRFRI_2022a</strain>
        <tissue evidence="2">Muscle</tissue>
    </source>
</reference>
<sequence length="58" mass="6393">MVLLADFHWLNRIGCLKERFPVMLNSVGSMKWKDGHWGASGGGKPIQSSTPGYDGQCK</sequence>
<evidence type="ECO:0000313" key="2">
    <source>
        <dbReference type="EMBL" id="KAK2854414.1"/>
    </source>
</evidence>
<evidence type="ECO:0000256" key="1">
    <source>
        <dbReference type="SAM" id="MobiDB-lite"/>
    </source>
</evidence>